<gene>
    <name evidence="10" type="ORF">CEY11_00900</name>
</gene>
<dbReference type="InterPro" id="IPR001750">
    <property type="entry name" value="ND/Mrp_TM"/>
</dbReference>
<feature type="transmembrane region" description="Helical" evidence="8">
    <location>
        <begin position="162"/>
        <end position="186"/>
    </location>
</feature>
<evidence type="ECO:0000256" key="2">
    <source>
        <dbReference type="ARBA" id="ARBA00022475"/>
    </source>
</evidence>
<keyword evidence="3 7" id="KW-0812">Transmembrane</keyword>
<feature type="transmembrane region" description="Helical" evidence="8">
    <location>
        <begin position="39"/>
        <end position="63"/>
    </location>
</feature>
<evidence type="ECO:0000256" key="1">
    <source>
        <dbReference type="ARBA" id="ARBA00004651"/>
    </source>
</evidence>
<dbReference type="GO" id="GO:0005886">
    <property type="term" value="C:plasma membrane"/>
    <property type="evidence" value="ECO:0007669"/>
    <property type="project" value="UniProtKB-SubCell"/>
</dbReference>
<keyword evidence="5" id="KW-0560">Oxidoreductase</keyword>
<feature type="transmembrane region" description="Helical" evidence="8">
    <location>
        <begin position="108"/>
        <end position="125"/>
    </location>
</feature>
<feature type="transmembrane region" description="Helical" evidence="8">
    <location>
        <begin position="381"/>
        <end position="399"/>
    </location>
</feature>
<proteinExistence type="predicted"/>
<evidence type="ECO:0000256" key="4">
    <source>
        <dbReference type="ARBA" id="ARBA00022989"/>
    </source>
</evidence>
<feature type="transmembrane region" description="Helical" evidence="8">
    <location>
        <begin position="83"/>
        <end position="101"/>
    </location>
</feature>
<keyword evidence="2" id="KW-1003">Cell membrane</keyword>
<feature type="transmembrane region" description="Helical" evidence="8">
    <location>
        <begin position="206"/>
        <end position="228"/>
    </location>
</feature>
<evidence type="ECO:0000256" key="7">
    <source>
        <dbReference type="RuleBase" id="RU000320"/>
    </source>
</evidence>
<name>A0A225MYJ1_9BURK</name>
<evidence type="ECO:0000256" key="3">
    <source>
        <dbReference type="ARBA" id="ARBA00022692"/>
    </source>
</evidence>
<dbReference type="EMBL" id="NJIH01000001">
    <property type="protein sequence ID" value="OWT66328.1"/>
    <property type="molecule type" value="Genomic_DNA"/>
</dbReference>
<evidence type="ECO:0000259" key="9">
    <source>
        <dbReference type="Pfam" id="PF00361"/>
    </source>
</evidence>
<keyword evidence="11" id="KW-1185">Reference proteome</keyword>
<accession>A0A225MYJ1</accession>
<evidence type="ECO:0000256" key="6">
    <source>
        <dbReference type="ARBA" id="ARBA00023136"/>
    </source>
</evidence>
<feature type="transmembrane region" description="Helical" evidence="8">
    <location>
        <begin position="428"/>
        <end position="452"/>
    </location>
</feature>
<evidence type="ECO:0000313" key="11">
    <source>
        <dbReference type="Proteomes" id="UP000214603"/>
    </source>
</evidence>
<sequence length="671" mass="71124">MRAAWIEEAGMAEGFFIIFVLLAAGLLAALCSQTTAARWLIAAGAAWAAIQAAWALHAGAQGFSLPMALAGQPLRFAYSTDALWLMLFGFAPAALAAALCTPARQGSAGWLFGVAVSLLGALGVYGAQDAYAFLIAWELMSLGGAVMLLSESLSAQSGQVSLFMLALLEVGAVALLLACLILGRAAHGGMDFAQFSAAARGMSGGLELFVGLLLLVGFGAKLGLLPFYEWFADAYAAGSGASGAILSGVVLNAAFFALARGLVQWLPGSGLWLLVLGAVVTAIGVLSAIFTVLHALQQNDWRALLSLSTAENASVAVTALGACLIFRENGHADLAALAWTVAFLHLAGHALAKGGLFLCADGIYRAVGHYTIVQRGWLRRAGLALGVGALCCAMSLAAIPPQMGFVSEWFAFQTVFQGFHLDDLGSKLILALAGAGLALTAAVALATFIKLFGVGLLGARPAEDRQPFPRRYGWCVLALGLGVLVCAAGLPIWIRALDDVDFAIFGAHGAAAMADNWILVPLTNTFAFISPSKLVVAMPLLAIIPLLLLWVGWRRRPRQARVWYGGMIEDPQRAATTSLSFANALRNYYSFIYRPVQSAVRTHGANMYFLQSLDFHHDVTNMFETSLFDPARNFVWRLAGGLRRLQSGDLNFYLSFIGILLAAILFLTLWQ</sequence>
<feature type="transmembrane region" description="Helical" evidence="8">
    <location>
        <begin position="271"/>
        <end position="296"/>
    </location>
</feature>
<feature type="transmembrane region" description="Helical" evidence="8">
    <location>
        <begin position="339"/>
        <end position="360"/>
    </location>
</feature>
<feature type="domain" description="NADH:quinone oxidoreductase/Mrp antiporter transmembrane" evidence="9">
    <location>
        <begin position="127"/>
        <end position="417"/>
    </location>
</feature>
<feature type="transmembrane region" description="Helical" evidence="8">
    <location>
        <begin position="235"/>
        <end position="259"/>
    </location>
</feature>
<comment type="subcellular location">
    <subcellularLocation>
        <location evidence="1">Cell membrane</location>
        <topology evidence="1">Multi-pass membrane protein</topology>
    </subcellularLocation>
    <subcellularLocation>
        <location evidence="7">Membrane</location>
        <topology evidence="7">Multi-pass membrane protein</topology>
    </subcellularLocation>
</comment>
<reference evidence="11" key="1">
    <citation type="submission" date="2017-06" db="EMBL/GenBank/DDBJ databases">
        <title>Herbaspirillum phytohormonus sp. nov., isolated from the root nodule of Robinia pseudoacacia in lead-zinc mine.</title>
        <authorList>
            <person name="Fan M."/>
            <person name="Lin Y."/>
        </authorList>
    </citation>
    <scope>NUCLEOTIDE SEQUENCE [LARGE SCALE GENOMIC DNA]</scope>
    <source>
        <strain evidence="11">SC-089</strain>
    </source>
</reference>
<dbReference type="Pfam" id="PF00361">
    <property type="entry name" value="Proton_antipo_M"/>
    <property type="match status" value="1"/>
</dbReference>
<feature type="transmembrane region" description="Helical" evidence="8">
    <location>
        <begin position="650"/>
        <end position="670"/>
    </location>
</feature>
<organism evidence="10 11">
    <name type="scientific">Candidimonas nitroreducens</name>
    <dbReference type="NCBI Taxonomy" id="683354"/>
    <lineage>
        <taxon>Bacteria</taxon>
        <taxon>Pseudomonadati</taxon>
        <taxon>Pseudomonadota</taxon>
        <taxon>Betaproteobacteria</taxon>
        <taxon>Burkholderiales</taxon>
        <taxon>Alcaligenaceae</taxon>
        <taxon>Candidimonas</taxon>
    </lineage>
</organism>
<feature type="transmembrane region" description="Helical" evidence="8">
    <location>
        <begin position="303"/>
        <end position="327"/>
    </location>
</feature>
<dbReference type="AlphaFoldDB" id="A0A225MYJ1"/>
<dbReference type="PANTHER" id="PTHR42682:SF3">
    <property type="entry name" value="FORMATE HYDROGENLYASE SUBUNIT 3-RELATED"/>
    <property type="match status" value="1"/>
</dbReference>
<keyword evidence="6 8" id="KW-0472">Membrane</keyword>
<evidence type="ECO:0000256" key="8">
    <source>
        <dbReference type="SAM" id="Phobius"/>
    </source>
</evidence>
<protein>
    <submittedName>
        <fullName evidence="10">Hydrogenase 4 subunit B</fullName>
    </submittedName>
</protein>
<feature type="transmembrane region" description="Helical" evidence="8">
    <location>
        <begin position="472"/>
        <end position="494"/>
    </location>
</feature>
<feature type="transmembrane region" description="Helical" evidence="8">
    <location>
        <begin position="12"/>
        <end position="32"/>
    </location>
</feature>
<evidence type="ECO:0000256" key="5">
    <source>
        <dbReference type="ARBA" id="ARBA00023002"/>
    </source>
</evidence>
<dbReference type="Proteomes" id="UP000214603">
    <property type="component" value="Unassembled WGS sequence"/>
</dbReference>
<keyword evidence="4 8" id="KW-1133">Transmembrane helix</keyword>
<evidence type="ECO:0000313" key="10">
    <source>
        <dbReference type="EMBL" id="OWT66328.1"/>
    </source>
</evidence>
<feature type="transmembrane region" description="Helical" evidence="8">
    <location>
        <begin position="131"/>
        <end position="150"/>
    </location>
</feature>
<feature type="transmembrane region" description="Helical" evidence="8">
    <location>
        <begin position="534"/>
        <end position="553"/>
    </location>
</feature>
<comment type="caution">
    <text evidence="10">The sequence shown here is derived from an EMBL/GenBank/DDBJ whole genome shotgun (WGS) entry which is preliminary data.</text>
</comment>
<dbReference type="PANTHER" id="PTHR42682">
    <property type="entry name" value="HYDROGENASE-4 COMPONENT F"/>
    <property type="match status" value="1"/>
</dbReference>
<dbReference type="GO" id="GO:0016491">
    <property type="term" value="F:oxidoreductase activity"/>
    <property type="evidence" value="ECO:0007669"/>
    <property type="project" value="UniProtKB-KW"/>
</dbReference>
<dbReference type="InterPro" id="IPR052175">
    <property type="entry name" value="ComplexI-like_HydComp"/>
</dbReference>